<dbReference type="InterPro" id="IPR006158">
    <property type="entry name" value="Cobalamin-bd"/>
</dbReference>
<dbReference type="EMBL" id="PFMR01000166">
    <property type="protein sequence ID" value="PIZ16792.1"/>
    <property type="molecule type" value="Genomic_DNA"/>
</dbReference>
<dbReference type="Gene3D" id="3.20.20.240">
    <property type="entry name" value="Methylmalonyl-CoA mutase"/>
    <property type="match status" value="1"/>
</dbReference>
<dbReference type="AlphaFoldDB" id="A0A2M7SB85"/>
<protein>
    <submittedName>
        <fullName evidence="6">Methionine synthase</fullName>
    </submittedName>
</protein>
<dbReference type="Gene3D" id="3.40.50.280">
    <property type="entry name" value="Cobalamin-binding domain"/>
    <property type="match status" value="1"/>
</dbReference>
<dbReference type="InterPro" id="IPR016176">
    <property type="entry name" value="Cbl-dep_enz_cat"/>
</dbReference>
<keyword evidence="3" id="KW-0413">Isomerase</keyword>
<evidence type="ECO:0000256" key="1">
    <source>
        <dbReference type="ARBA" id="ARBA00001922"/>
    </source>
</evidence>
<evidence type="ECO:0000256" key="2">
    <source>
        <dbReference type="ARBA" id="ARBA00022628"/>
    </source>
</evidence>
<proteinExistence type="predicted"/>
<organism evidence="6 7">
    <name type="scientific">Candidatus Desantisbacteria bacterium CG_4_10_14_0_8_um_filter_48_22</name>
    <dbReference type="NCBI Taxonomy" id="1974543"/>
    <lineage>
        <taxon>Bacteria</taxon>
        <taxon>Candidatus Desantisiibacteriota</taxon>
    </lineage>
</organism>
<name>A0A2M7SB85_9BACT</name>
<evidence type="ECO:0000313" key="7">
    <source>
        <dbReference type="Proteomes" id="UP000229307"/>
    </source>
</evidence>
<dbReference type="SUPFAM" id="SSF51703">
    <property type="entry name" value="Cobalamin (vitamin B12)-dependent enzymes"/>
    <property type="match status" value="1"/>
</dbReference>
<reference evidence="7" key="1">
    <citation type="submission" date="2017-09" db="EMBL/GenBank/DDBJ databases">
        <title>Depth-based differentiation of microbial function through sediment-hosted aquifers and enrichment of novel symbionts in the deep terrestrial subsurface.</title>
        <authorList>
            <person name="Probst A.J."/>
            <person name="Ladd B."/>
            <person name="Jarett J.K."/>
            <person name="Geller-Mcgrath D.E."/>
            <person name="Sieber C.M.K."/>
            <person name="Emerson J.B."/>
            <person name="Anantharaman K."/>
            <person name="Thomas B.C."/>
            <person name="Malmstrom R."/>
            <person name="Stieglmeier M."/>
            <person name="Klingl A."/>
            <person name="Woyke T."/>
            <person name="Ryan C.M."/>
            <person name="Banfield J.F."/>
        </authorList>
    </citation>
    <scope>NUCLEOTIDE SEQUENCE [LARGE SCALE GENOMIC DNA]</scope>
</reference>
<comment type="caution">
    <text evidence="6">The sequence shown here is derived from an EMBL/GenBank/DDBJ whole genome shotgun (WGS) entry which is preliminary data.</text>
</comment>
<evidence type="ECO:0000256" key="3">
    <source>
        <dbReference type="ARBA" id="ARBA00023235"/>
    </source>
</evidence>
<feature type="domain" description="B12-binding" evidence="5">
    <location>
        <begin position="1"/>
        <end position="129"/>
    </location>
</feature>
<dbReference type="GO" id="GO:0016853">
    <property type="term" value="F:isomerase activity"/>
    <property type="evidence" value="ECO:0007669"/>
    <property type="project" value="UniProtKB-KW"/>
</dbReference>
<dbReference type="Proteomes" id="UP000229307">
    <property type="component" value="Unassembled WGS sequence"/>
</dbReference>
<evidence type="ECO:0000313" key="6">
    <source>
        <dbReference type="EMBL" id="PIZ16792.1"/>
    </source>
</evidence>
<dbReference type="GO" id="GO:0046872">
    <property type="term" value="F:metal ion binding"/>
    <property type="evidence" value="ECO:0007669"/>
    <property type="project" value="InterPro"/>
</dbReference>
<evidence type="ECO:0000256" key="4">
    <source>
        <dbReference type="ARBA" id="ARBA00023285"/>
    </source>
</evidence>
<evidence type="ECO:0000259" key="5">
    <source>
        <dbReference type="PROSITE" id="PS51332"/>
    </source>
</evidence>
<accession>A0A2M7SB85</accession>
<dbReference type="Pfam" id="PF02310">
    <property type="entry name" value="B12-binding"/>
    <property type="match status" value="1"/>
</dbReference>
<keyword evidence="2" id="KW-0846">Cobalamin</keyword>
<dbReference type="PROSITE" id="PS51332">
    <property type="entry name" value="B12_BINDING"/>
    <property type="match status" value="1"/>
</dbReference>
<dbReference type="SUPFAM" id="SSF52242">
    <property type="entry name" value="Cobalamin (vitamin B12)-binding domain"/>
    <property type="match status" value="1"/>
</dbReference>
<dbReference type="GO" id="GO:0031419">
    <property type="term" value="F:cobalamin binding"/>
    <property type="evidence" value="ECO:0007669"/>
    <property type="project" value="UniProtKB-KW"/>
</dbReference>
<sequence>MKIIGASIGTCIHVAGLLNFLDLCKAEGHTAKFLGSAISPEGLMRFIKEESPDLVAISYRLDPEVAGRLFEQIKAKIRENDISGTRIVFGGTPAVAETARKSGLFERVFEGAEPLDEIKAYLKGETSYKGEEAFPQDLVSRINKSYPFPILRHHFGLPSVKDTVEGASLIAQSGVLDVLSLGPDQNAQESFFRPDEMKPGQDGAGGVPLRKPEDLRAIYDAARRGNYPLLRCYSGTRDLIKWAEMLKETINIAWGAVPLCWYSELDGRSDRPIRDAIKENQEAIRWYAGRGIPVEVNESHQWSLRNAHDSLAVAMAFLAAYNAKKLGARYYVSQYMFNTPPGTSPAMDLGKMLAKIELIEGLHDDNFTSFRQVRAGLASFLPDMDIAKGQLAASGLLSLALKPHILHVVGYCEAHHIVSPGELIESCKIIRGMAHNSLDDFPDMTNDSRVQRRKKELVKEAGILLSALKELGKGSGNPWSDPEVIARAIETGLLDAPHLKKNPCAKGGIATMIIDGKCCAVNGKTGKIISEKARMDSLRGKINE</sequence>
<dbReference type="InterPro" id="IPR036724">
    <property type="entry name" value="Cobalamin-bd_sf"/>
</dbReference>
<keyword evidence="4" id="KW-0170">Cobalt</keyword>
<comment type="cofactor">
    <cofactor evidence="1">
        <name>adenosylcob(III)alamin</name>
        <dbReference type="ChEBI" id="CHEBI:18408"/>
    </cofactor>
</comment>
<gene>
    <name evidence="6" type="ORF">COY52_06015</name>
</gene>